<reference evidence="2" key="1">
    <citation type="submission" date="2023-07" db="EMBL/GenBank/DDBJ databases">
        <authorList>
            <person name="Stuckert A."/>
        </authorList>
    </citation>
    <scope>NUCLEOTIDE SEQUENCE</scope>
</reference>
<dbReference type="Pfam" id="PF00405">
    <property type="entry name" value="Transferrin"/>
    <property type="match status" value="1"/>
</dbReference>
<dbReference type="SMART" id="SM00094">
    <property type="entry name" value="TR_FER"/>
    <property type="match status" value="1"/>
</dbReference>
<feature type="domain" description="Transferrin-like" evidence="1">
    <location>
        <begin position="38"/>
        <end position="230"/>
    </location>
</feature>
<dbReference type="PANTHER" id="PTHR11485:SF28">
    <property type="entry name" value="OVOTRANSFERRIN"/>
    <property type="match status" value="1"/>
</dbReference>
<organism evidence="2 3">
    <name type="scientific">Ranitomeya imitator</name>
    <name type="common">mimic poison frog</name>
    <dbReference type="NCBI Taxonomy" id="111125"/>
    <lineage>
        <taxon>Eukaryota</taxon>
        <taxon>Metazoa</taxon>
        <taxon>Chordata</taxon>
        <taxon>Craniata</taxon>
        <taxon>Vertebrata</taxon>
        <taxon>Euteleostomi</taxon>
        <taxon>Amphibia</taxon>
        <taxon>Batrachia</taxon>
        <taxon>Anura</taxon>
        <taxon>Neobatrachia</taxon>
        <taxon>Hyloidea</taxon>
        <taxon>Dendrobatidae</taxon>
        <taxon>Dendrobatinae</taxon>
        <taxon>Ranitomeya</taxon>
    </lineage>
</organism>
<gene>
    <name evidence="2" type="ORF">RIMI_LOCUS11896476</name>
</gene>
<evidence type="ECO:0000313" key="2">
    <source>
        <dbReference type="EMBL" id="CAJ0947952.1"/>
    </source>
</evidence>
<dbReference type="PROSITE" id="PS51408">
    <property type="entry name" value="TRANSFERRIN_LIKE_4"/>
    <property type="match status" value="1"/>
</dbReference>
<dbReference type="PANTHER" id="PTHR11485">
    <property type="entry name" value="TRANSFERRIN"/>
    <property type="match status" value="1"/>
</dbReference>
<protein>
    <recommendedName>
        <fullName evidence="1">Transferrin-like domain-containing protein</fullName>
    </recommendedName>
</protein>
<dbReference type="InterPro" id="IPR001156">
    <property type="entry name" value="Transferrin-like_dom"/>
</dbReference>
<feature type="non-terminal residue" evidence="2">
    <location>
        <position position="1"/>
    </location>
</feature>
<dbReference type="Gene3D" id="3.40.190.10">
    <property type="entry name" value="Periplasmic binding protein-like II"/>
    <property type="match status" value="1"/>
</dbReference>
<dbReference type="SUPFAM" id="SSF53850">
    <property type="entry name" value="Periplasmic binding protein-like II"/>
    <property type="match status" value="1"/>
</dbReference>
<dbReference type="Proteomes" id="UP001176940">
    <property type="component" value="Unassembled WGS sequence"/>
</dbReference>
<evidence type="ECO:0000313" key="3">
    <source>
        <dbReference type="Proteomes" id="UP001176940"/>
    </source>
</evidence>
<dbReference type="EMBL" id="CAUEEQ010027523">
    <property type="protein sequence ID" value="CAJ0947952.1"/>
    <property type="molecule type" value="Genomic_DNA"/>
</dbReference>
<dbReference type="PRINTS" id="PR00422">
    <property type="entry name" value="TRANSFERRIN"/>
</dbReference>
<proteinExistence type="predicted"/>
<name>A0ABN9LRU6_9NEOB</name>
<evidence type="ECO:0000259" key="1">
    <source>
        <dbReference type="PROSITE" id="PS51408"/>
    </source>
</evidence>
<sequence>TTLNKQEIGLKGFWKCFPCRTITVHISMSGISLDHSVIRWCCISSAELRKCEDWALSIRSDPLVCVQATSLSGCIEMIKSNEADAVTLDATHAYIAGRCGLQPAAVEYWGDHSDCLGDPKELLQGLIERGFPPLYAVAVSKKSMKAVNLLDLGGRRSCHGSLYSPAGWLLLSRYTVRAAVNETWDCDLNSGFLVVCEHDHTDLFTVQVAHVFLFSYSIMQPPIEYNVGPS</sequence>
<keyword evidence="3" id="KW-1185">Reference proteome</keyword>
<comment type="caution">
    <text evidence="2">The sequence shown here is derived from an EMBL/GenBank/DDBJ whole genome shotgun (WGS) entry which is preliminary data.</text>
</comment>
<accession>A0ABN9LRU6</accession>